<feature type="region of interest" description="Disordered" evidence="1">
    <location>
        <begin position="30"/>
        <end position="74"/>
    </location>
</feature>
<comment type="caution">
    <text evidence="2">The sequence shown here is derived from an EMBL/GenBank/DDBJ whole genome shotgun (WGS) entry which is preliminary data.</text>
</comment>
<organism evidence="2 3">
    <name type="scientific">Pleurodeles waltl</name>
    <name type="common">Iberian ribbed newt</name>
    <dbReference type="NCBI Taxonomy" id="8319"/>
    <lineage>
        <taxon>Eukaryota</taxon>
        <taxon>Metazoa</taxon>
        <taxon>Chordata</taxon>
        <taxon>Craniata</taxon>
        <taxon>Vertebrata</taxon>
        <taxon>Euteleostomi</taxon>
        <taxon>Amphibia</taxon>
        <taxon>Batrachia</taxon>
        <taxon>Caudata</taxon>
        <taxon>Salamandroidea</taxon>
        <taxon>Salamandridae</taxon>
        <taxon>Pleurodelinae</taxon>
        <taxon>Pleurodeles</taxon>
    </lineage>
</organism>
<sequence length="74" mass="8161">MSISPINDPETQEQMNCLPTIAAGCLEQLDQPQELNQDQDQNLGKEQKLAPEDISEPSSIEKARPGKRAALKET</sequence>
<accession>A0AAV7NDU0</accession>
<reference evidence="2" key="1">
    <citation type="journal article" date="2022" name="bioRxiv">
        <title>Sequencing and chromosome-scale assembly of the giantPleurodeles waltlgenome.</title>
        <authorList>
            <person name="Brown T."/>
            <person name="Elewa A."/>
            <person name="Iarovenko S."/>
            <person name="Subramanian E."/>
            <person name="Araus A.J."/>
            <person name="Petzold A."/>
            <person name="Susuki M."/>
            <person name="Suzuki K.-i.T."/>
            <person name="Hayashi T."/>
            <person name="Toyoda A."/>
            <person name="Oliveira C."/>
            <person name="Osipova E."/>
            <person name="Leigh N.D."/>
            <person name="Simon A."/>
            <person name="Yun M.H."/>
        </authorList>
    </citation>
    <scope>NUCLEOTIDE SEQUENCE</scope>
    <source>
        <strain evidence="2">20211129_DDA</strain>
        <tissue evidence="2">Liver</tissue>
    </source>
</reference>
<feature type="compositionally biased region" description="Polar residues" evidence="1">
    <location>
        <begin position="30"/>
        <end position="42"/>
    </location>
</feature>
<feature type="compositionally biased region" description="Basic and acidic residues" evidence="1">
    <location>
        <begin position="59"/>
        <end position="74"/>
    </location>
</feature>
<keyword evidence="3" id="KW-1185">Reference proteome</keyword>
<protein>
    <submittedName>
        <fullName evidence="2">Uncharacterized protein</fullName>
    </submittedName>
</protein>
<dbReference type="Proteomes" id="UP001066276">
    <property type="component" value="Chromosome 8"/>
</dbReference>
<evidence type="ECO:0000256" key="1">
    <source>
        <dbReference type="SAM" id="MobiDB-lite"/>
    </source>
</evidence>
<gene>
    <name evidence="2" type="ORF">NDU88_001580</name>
</gene>
<proteinExistence type="predicted"/>
<evidence type="ECO:0000313" key="3">
    <source>
        <dbReference type="Proteomes" id="UP001066276"/>
    </source>
</evidence>
<dbReference type="EMBL" id="JANPWB010000012">
    <property type="protein sequence ID" value="KAJ1113334.1"/>
    <property type="molecule type" value="Genomic_DNA"/>
</dbReference>
<dbReference type="AlphaFoldDB" id="A0AAV7NDU0"/>
<name>A0AAV7NDU0_PLEWA</name>
<evidence type="ECO:0000313" key="2">
    <source>
        <dbReference type="EMBL" id="KAJ1113334.1"/>
    </source>
</evidence>